<name>A0A9P1CQG1_9DINO</name>
<keyword evidence="4" id="KW-1185">Reference proteome</keyword>
<reference evidence="1" key="1">
    <citation type="submission" date="2022-10" db="EMBL/GenBank/DDBJ databases">
        <authorList>
            <person name="Chen Y."/>
            <person name="Dougan E. K."/>
            <person name="Chan C."/>
            <person name="Rhodes N."/>
            <person name="Thang M."/>
        </authorList>
    </citation>
    <scope>NUCLEOTIDE SEQUENCE</scope>
</reference>
<proteinExistence type="predicted"/>
<comment type="caution">
    <text evidence="1">The sequence shown here is derived from an EMBL/GenBank/DDBJ whole genome shotgun (WGS) entry which is preliminary data.</text>
</comment>
<reference evidence="2" key="2">
    <citation type="submission" date="2024-04" db="EMBL/GenBank/DDBJ databases">
        <authorList>
            <person name="Chen Y."/>
            <person name="Shah S."/>
            <person name="Dougan E. K."/>
            <person name="Thang M."/>
            <person name="Chan C."/>
        </authorList>
    </citation>
    <scope>NUCLEOTIDE SEQUENCE [LARGE SCALE GENOMIC DNA]</scope>
</reference>
<evidence type="ECO:0000313" key="4">
    <source>
        <dbReference type="Proteomes" id="UP001152797"/>
    </source>
</evidence>
<dbReference type="OrthoDB" id="443119at2759"/>
<dbReference type="EMBL" id="CAMXCT030002130">
    <property type="protein sequence ID" value="CAL4783201.1"/>
    <property type="molecule type" value="Genomic_DNA"/>
</dbReference>
<protein>
    <submittedName>
        <fullName evidence="3">Oleandomycin polyketide synthase, modules 5 and 6</fullName>
    </submittedName>
</protein>
<dbReference type="Gene3D" id="3.10.129.110">
    <property type="entry name" value="Polyketide synthase dehydratase"/>
    <property type="match status" value="1"/>
</dbReference>
<accession>A0A9P1CQG1</accession>
<dbReference type="InterPro" id="IPR042104">
    <property type="entry name" value="PKS_dehydratase_sf"/>
</dbReference>
<dbReference type="EMBL" id="CAMXCT020002130">
    <property type="protein sequence ID" value="CAL1149264.1"/>
    <property type="molecule type" value="Genomic_DNA"/>
</dbReference>
<evidence type="ECO:0000313" key="3">
    <source>
        <dbReference type="EMBL" id="CAL4783201.1"/>
    </source>
</evidence>
<organism evidence="1">
    <name type="scientific">Cladocopium goreaui</name>
    <dbReference type="NCBI Taxonomy" id="2562237"/>
    <lineage>
        <taxon>Eukaryota</taxon>
        <taxon>Sar</taxon>
        <taxon>Alveolata</taxon>
        <taxon>Dinophyceae</taxon>
        <taxon>Suessiales</taxon>
        <taxon>Symbiodiniaceae</taxon>
        <taxon>Cladocopium</taxon>
    </lineage>
</organism>
<dbReference type="AlphaFoldDB" id="A0A9P1CQG1"/>
<evidence type="ECO:0000313" key="1">
    <source>
        <dbReference type="EMBL" id="CAI3995889.1"/>
    </source>
</evidence>
<gene>
    <name evidence="1" type="ORF">C1SCF055_LOCUS22413</name>
</gene>
<dbReference type="EMBL" id="CAMXCT010002130">
    <property type="protein sequence ID" value="CAI3995889.1"/>
    <property type="molecule type" value="Genomic_DNA"/>
</dbReference>
<evidence type="ECO:0000313" key="2">
    <source>
        <dbReference type="EMBL" id="CAL1149264.1"/>
    </source>
</evidence>
<sequence>MHPATLDGTIHVLGATMVGWDAPLKIFSGMGRVQSHVHRNFSRDDHYYVHLDLKSFSEQEQVFDSTVASSEGEVLFKGTDVAFRKVTPEQIKKAMESQMAEDDQKLYEVVWSEVKSKAPTEEEAPRCLVLAAEDSEVRRAGSFWGGNHWKGRTTLENWI</sequence>
<dbReference type="Proteomes" id="UP001152797">
    <property type="component" value="Unassembled WGS sequence"/>
</dbReference>